<feature type="compositionally biased region" description="Basic residues" evidence="1">
    <location>
        <begin position="7"/>
        <end position="23"/>
    </location>
</feature>
<evidence type="ECO:0000256" key="1">
    <source>
        <dbReference type="SAM" id="MobiDB-lite"/>
    </source>
</evidence>
<proteinExistence type="predicted"/>
<feature type="region of interest" description="Disordered" evidence="1">
    <location>
        <begin position="1"/>
        <end position="84"/>
    </location>
</feature>
<keyword evidence="3" id="KW-1185">Reference proteome</keyword>
<evidence type="ECO:0000313" key="3">
    <source>
        <dbReference type="Proteomes" id="UP000828390"/>
    </source>
</evidence>
<comment type="caution">
    <text evidence="2">The sequence shown here is derived from an EMBL/GenBank/DDBJ whole genome shotgun (WGS) entry which is preliminary data.</text>
</comment>
<accession>A0A9D4HFH3</accession>
<reference evidence="2" key="2">
    <citation type="submission" date="2020-11" db="EMBL/GenBank/DDBJ databases">
        <authorList>
            <person name="McCartney M.A."/>
            <person name="Auch B."/>
            <person name="Kono T."/>
            <person name="Mallez S."/>
            <person name="Becker A."/>
            <person name="Gohl D.M."/>
            <person name="Silverstein K.A.T."/>
            <person name="Koren S."/>
            <person name="Bechman K.B."/>
            <person name="Herman A."/>
            <person name="Abrahante J.E."/>
            <person name="Garbe J."/>
        </authorList>
    </citation>
    <scope>NUCLEOTIDE SEQUENCE</scope>
    <source>
        <strain evidence="2">Duluth1</strain>
        <tissue evidence="2">Whole animal</tissue>
    </source>
</reference>
<dbReference type="Proteomes" id="UP000828390">
    <property type="component" value="Unassembled WGS sequence"/>
</dbReference>
<name>A0A9D4HFH3_DREPO</name>
<reference evidence="2" key="1">
    <citation type="journal article" date="2019" name="bioRxiv">
        <title>The Genome of the Zebra Mussel, Dreissena polymorpha: A Resource for Invasive Species Research.</title>
        <authorList>
            <person name="McCartney M.A."/>
            <person name="Auch B."/>
            <person name="Kono T."/>
            <person name="Mallez S."/>
            <person name="Zhang Y."/>
            <person name="Obille A."/>
            <person name="Becker A."/>
            <person name="Abrahante J.E."/>
            <person name="Garbe J."/>
            <person name="Badalamenti J.P."/>
            <person name="Herman A."/>
            <person name="Mangelson H."/>
            <person name="Liachko I."/>
            <person name="Sullivan S."/>
            <person name="Sone E.D."/>
            <person name="Koren S."/>
            <person name="Silverstein K.A.T."/>
            <person name="Beckman K.B."/>
            <person name="Gohl D.M."/>
        </authorList>
    </citation>
    <scope>NUCLEOTIDE SEQUENCE</scope>
    <source>
        <strain evidence="2">Duluth1</strain>
        <tissue evidence="2">Whole animal</tissue>
    </source>
</reference>
<dbReference type="AlphaFoldDB" id="A0A9D4HFH3"/>
<gene>
    <name evidence="2" type="ORF">DPMN_059900</name>
</gene>
<feature type="compositionally biased region" description="Basic residues" evidence="1">
    <location>
        <begin position="50"/>
        <end position="59"/>
    </location>
</feature>
<evidence type="ECO:0000313" key="2">
    <source>
        <dbReference type="EMBL" id="KAH3717122.1"/>
    </source>
</evidence>
<organism evidence="2 3">
    <name type="scientific">Dreissena polymorpha</name>
    <name type="common">Zebra mussel</name>
    <name type="synonym">Mytilus polymorpha</name>
    <dbReference type="NCBI Taxonomy" id="45954"/>
    <lineage>
        <taxon>Eukaryota</taxon>
        <taxon>Metazoa</taxon>
        <taxon>Spiralia</taxon>
        <taxon>Lophotrochozoa</taxon>
        <taxon>Mollusca</taxon>
        <taxon>Bivalvia</taxon>
        <taxon>Autobranchia</taxon>
        <taxon>Heteroconchia</taxon>
        <taxon>Euheterodonta</taxon>
        <taxon>Imparidentia</taxon>
        <taxon>Neoheterodontei</taxon>
        <taxon>Myida</taxon>
        <taxon>Dreissenoidea</taxon>
        <taxon>Dreissenidae</taxon>
        <taxon>Dreissena</taxon>
    </lineage>
</organism>
<dbReference type="EMBL" id="JAIWYP010000013">
    <property type="protein sequence ID" value="KAH3717122.1"/>
    <property type="molecule type" value="Genomic_DNA"/>
</dbReference>
<protein>
    <submittedName>
        <fullName evidence="2">Uncharacterized protein</fullName>
    </submittedName>
</protein>
<sequence>MTLSALHTRRRSRVPTLSNRRRRILSDVSGHSSSSDSLSKHSSSASTSPHHYRNGHRARSPSPSLGIDPFESDHANVRGDATPGDLIHSVAEQCFGIAGIRDIAPPHISTLGPPSPIGGCPLVP</sequence>
<feature type="compositionally biased region" description="Low complexity" evidence="1">
    <location>
        <begin position="26"/>
        <end position="49"/>
    </location>
</feature>